<evidence type="ECO:0000313" key="2">
    <source>
        <dbReference type="EMBL" id="MQY26805.1"/>
    </source>
</evidence>
<dbReference type="PRINTS" id="PR00420">
    <property type="entry name" value="RNGMNOXGNASE"/>
</dbReference>
<dbReference type="InterPro" id="IPR002938">
    <property type="entry name" value="FAD-bd"/>
</dbReference>
<dbReference type="Pfam" id="PF01494">
    <property type="entry name" value="FAD_binding_3"/>
    <property type="match status" value="1"/>
</dbReference>
<feature type="domain" description="FAD-binding" evidence="1">
    <location>
        <begin position="3"/>
        <end position="319"/>
    </location>
</feature>
<evidence type="ECO:0000313" key="3">
    <source>
        <dbReference type="Proteomes" id="UP000431401"/>
    </source>
</evidence>
<evidence type="ECO:0000259" key="1">
    <source>
        <dbReference type="Pfam" id="PF01494"/>
    </source>
</evidence>
<gene>
    <name evidence="2" type="ORF">NRB56_23780</name>
</gene>
<protein>
    <recommendedName>
        <fullName evidence="1">FAD-binding domain-containing protein</fullName>
    </recommendedName>
</protein>
<dbReference type="InterPro" id="IPR051704">
    <property type="entry name" value="FAD_aromatic-hydroxylase"/>
</dbReference>
<dbReference type="EMBL" id="WEGI01000005">
    <property type="protein sequence ID" value="MQY26805.1"/>
    <property type="molecule type" value="Genomic_DNA"/>
</dbReference>
<dbReference type="GO" id="GO:0071949">
    <property type="term" value="F:FAD binding"/>
    <property type="evidence" value="ECO:0007669"/>
    <property type="project" value="InterPro"/>
</dbReference>
<comment type="caution">
    <text evidence="2">The sequence shown here is derived from an EMBL/GenBank/DDBJ whole genome shotgun (WGS) entry which is preliminary data.</text>
</comment>
<dbReference type="Gene3D" id="3.50.50.60">
    <property type="entry name" value="FAD/NAD(P)-binding domain"/>
    <property type="match status" value="1"/>
</dbReference>
<name>A0A7K0DM18_9NOCA</name>
<accession>A0A7K0DM18</accession>
<reference evidence="2 3" key="1">
    <citation type="submission" date="2019-10" db="EMBL/GenBank/DDBJ databases">
        <title>Nocardia macrotermitis sp. nov. and Nocardia aurantia sp. nov., isolated from the gut of fungus growing-termite Macrotermes natalensis.</title>
        <authorList>
            <person name="Benndorf R."/>
            <person name="Schwitalla J."/>
            <person name="Martin K."/>
            <person name="De Beer W."/>
            <person name="Kaster A.-K."/>
            <person name="Vollmers J."/>
            <person name="Poulsen M."/>
            <person name="Beemelmanns C."/>
        </authorList>
    </citation>
    <scope>NUCLEOTIDE SEQUENCE [LARGE SCALE GENOMIC DNA]</scope>
    <source>
        <strain evidence="2 3">RB56</strain>
    </source>
</reference>
<keyword evidence="3" id="KW-1185">Reference proteome</keyword>
<dbReference type="PANTHER" id="PTHR46865:SF2">
    <property type="entry name" value="MONOOXYGENASE"/>
    <property type="match status" value="1"/>
</dbReference>
<dbReference type="AlphaFoldDB" id="A0A7K0DM18"/>
<proteinExistence type="predicted"/>
<dbReference type="InterPro" id="IPR036188">
    <property type="entry name" value="FAD/NAD-bd_sf"/>
</dbReference>
<dbReference type="OrthoDB" id="3356051at2"/>
<dbReference type="Gene3D" id="3.30.9.10">
    <property type="entry name" value="D-Amino Acid Oxidase, subunit A, domain 2"/>
    <property type="match status" value="1"/>
</dbReference>
<dbReference type="PANTHER" id="PTHR46865">
    <property type="entry name" value="OXIDOREDUCTASE-RELATED"/>
    <property type="match status" value="1"/>
</dbReference>
<dbReference type="RefSeq" id="WP_153341443.1">
    <property type="nucleotide sequence ID" value="NZ_WEGI01000005.1"/>
</dbReference>
<sequence length="370" mass="39495">MGADVLISGAGVAGSTLAYWLSRHGYRVTVVERATGQRSSGNPVDVKGGAVDVAERMGVMPTLRAAGSRTSRLVFTDDGGRVRSSVRMRSFQGSAGDREVEVSRATLASTLLAAAAEAAEIRWDDSVTALTPTASGVDVTFARGEAAHFDLVVGADGVHSATRRLAFGPESEFTRNLGMYVATLPVERAFGEPDEVVMYNLPGAALSVHPGVGQPVAAFMFRHAPVPDLDYRDIERQRAMISAVYGGRLGVFRPYLDAVRVAEDVYFDAVTRVMLPHWSSGRITLVGDAASSLSLFGDGSTLAICGAYTLAEELGATPGDIAGALARYERRHRRLVRPRQRGFRSAGMLLAPKTRTGIALRDNAVRVLSR</sequence>
<organism evidence="2 3">
    <name type="scientific">Nocardia aurantia</name>
    <dbReference type="NCBI Taxonomy" id="2585199"/>
    <lineage>
        <taxon>Bacteria</taxon>
        <taxon>Bacillati</taxon>
        <taxon>Actinomycetota</taxon>
        <taxon>Actinomycetes</taxon>
        <taxon>Mycobacteriales</taxon>
        <taxon>Nocardiaceae</taxon>
        <taxon>Nocardia</taxon>
    </lineage>
</organism>
<dbReference type="Proteomes" id="UP000431401">
    <property type="component" value="Unassembled WGS sequence"/>
</dbReference>
<dbReference type="SUPFAM" id="SSF51905">
    <property type="entry name" value="FAD/NAD(P)-binding domain"/>
    <property type="match status" value="1"/>
</dbReference>